<proteinExistence type="predicted"/>
<organism evidence="1 2">
    <name type="scientific">Vibrio anguillarum</name>
    <name type="common">Listonella anguillarum</name>
    <dbReference type="NCBI Taxonomy" id="55601"/>
    <lineage>
        <taxon>Bacteria</taxon>
        <taxon>Pseudomonadati</taxon>
        <taxon>Pseudomonadota</taxon>
        <taxon>Gammaproteobacteria</taxon>
        <taxon>Vibrionales</taxon>
        <taxon>Vibrionaceae</taxon>
        <taxon>Vibrio</taxon>
    </lineage>
</organism>
<dbReference type="Proteomes" id="UP000786185">
    <property type="component" value="Unassembled WGS sequence"/>
</dbReference>
<reference evidence="1" key="1">
    <citation type="journal article" date="2021" name="PeerJ">
        <title>Analysis of 44 Vibrio anguillarum genomes reveals high genetic diversity.</title>
        <authorList>
            <person name="Hansen M.J."/>
            <person name="Dalsgaard I."/>
        </authorList>
    </citation>
    <scope>NUCLEOTIDE SEQUENCE</scope>
    <source>
        <strain evidence="1">850617-1/1</strain>
    </source>
</reference>
<sequence length="134" mass="15434">QFDIDDLLNLEQFSLISEPFVLPSVEIGSISAERRDEAYRAISHLLDNYTLLFDKATRNQLIREQVEKTDKPRIYILRQLRRYWKRGMAPDALAPDYEKCGGAGTPRRNVKNKLGRKRKNADGEGIIINDEVAD</sequence>
<gene>
    <name evidence="1" type="ORF">ERJ77_27060</name>
</gene>
<comment type="caution">
    <text evidence="1">The sequence shown here is derived from an EMBL/GenBank/DDBJ whole genome shotgun (WGS) entry which is preliminary data.</text>
</comment>
<dbReference type="AlphaFoldDB" id="A0AAW4BR03"/>
<protein>
    <submittedName>
        <fullName evidence="1">Transcriptional antiterminator</fullName>
    </submittedName>
</protein>
<accession>A0AAW4BR03</accession>
<feature type="non-terminal residue" evidence="1">
    <location>
        <position position="134"/>
    </location>
</feature>
<feature type="non-terminal residue" evidence="1">
    <location>
        <position position="1"/>
    </location>
</feature>
<evidence type="ECO:0000313" key="1">
    <source>
        <dbReference type="EMBL" id="MBF4438078.1"/>
    </source>
</evidence>
<name>A0AAW4BR03_VIBAN</name>
<dbReference type="EMBL" id="SCLC01001656">
    <property type="protein sequence ID" value="MBF4438078.1"/>
    <property type="molecule type" value="Genomic_DNA"/>
</dbReference>
<evidence type="ECO:0000313" key="2">
    <source>
        <dbReference type="Proteomes" id="UP000786185"/>
    </source>
</evidence>